<dbReference type="SUPFAM" id="SSF52047">
    <property type="entry name" value="RNI-like"/>
    <property type="match status" value="1"/>
</dbReference>
<accession>A0A672GN43</accession>
<dbReference type="Proteomes" id="UP000472267">
    <property type="component" value="Chromosome 15"/>
</dbReference>
<dbReference type="SMART" id="SM00368">
    <property type="entry name" value="LRR_RI"/>
    <property type="match status" value="4"/>
</dbReference>
<reference evidence="1" key="2">
    <citation type="submission" date="2025-08" db="UniProtKB">
        <authorList>
            <consortium name="Ensembl"/>
        </authorList>
    </citation>
    <scope>IDENTIFICATION</scope>
</reference>
<keyword evidence="2" id="KW-1185">Reference proteome</keyword>
<dbReference type="AlphaFoldDB" id="A0A672GN43"/>
<dbReference type="Pfam" id="PF13516">
    <property type="entry name" value="LRR_6"/>
    <property type="match status" value="1"/>
</dbReference>
<proteinExistence type="predicted"/>
<reference evidence="1" key="3">
    <citation type="submission" date="2025-09" db="UniProtKB">
        <authorList>
            <consortium name="Ensembl"/>
        </authorList>
    </citation>
    <scope>IDENTIFICATION</scope>
</reference>
<dbReference type="Ensembl" id="ENSSFAT00005020460.1">
    <property type="protein sequence ID" value="ENSSFAP00005019677.1"/>
    <property type="gene ID" value="ENSSFAG00005010281.1"/>
</dbReference>
<dbReference type="PANTHER" id="PTHR24114:SF50">
    <property type="entry name" value="RNI-LIKE PROTEIN"/>
    <property type="match status" value="1"/>
</dbReference>
<sequence>MADLEEAAAGLQLLTSDQKLTQDQDWDTDLDEDGTRGLSRAEVYLQACRRIGAVPVSAFVRAVSDTTVNLNHYGVGPRGARALAVALKVTDDKVVTKLELEDNRLKAEGTRYLMKMLQSNTTIESLLESSSWCIVSVHRSKGDRRSIKQLRIFSASLSISLSLSLSLSVSLSLLCPQVNSTLKQLLLSHSSLGGTEAKSLSQALTENRTLELLDLSANAMDDEAAGLLSLGLTSNPTLRVLKVRHLPLMLVCLLKAALSNKSALENLDISVSFTKIAVMIISQLQRHELRHQELNRPAGL</sequence>
<dbReference type="InterPro" id="IPR032675">
    <property type="entry name" value="LRR_dom_sf"/>
</dbReference>
<evidence type="ECO:0008006" key="3">
    <source>
        <dbReference type="Google" id="ProtNLM"/>
    </source>
</evidence>
<evidence type="ECO:0000313" key="2">
    <source>
        <dbReference type="Proteomes" id="UP000472267"/>
    </source>
</evidence>
<evidence type="ECO:0000313" key="1">
    <source>
        <dbReference type="Ensembl" id="ENSSFAP00005019677.1"/>
    </source>
</evidence>
<dbReference type="Gene3D" id="3.80.10.10">
    <property type="entry name" value="Ribonuclease Inhibitor"/>
    <property type="match status" value="2"/>
</dbReference>
<dbReference type="InterPro" id="IPR052394">
    <property type="entry name" value="LRR-containing"/>
</dbReference>
<dbReference type="InterPro" id="IPR001611">
    <property type="entry name" value="Leu-rich_rpt"/>
</dbReference>
<organism evidence="1 2">
    <name type="scientific">Salarias fasciatus</name>
    <name type="common">Jewelled blenny</name>
    <name type="synonym">Blennius fasciatus</name>
    <dbReference type="NCBI Taxonomy" id="181472"/>
    <lineage>
        <taxon>Eukaryota</taxon>
        <taxon>Metazoa</taxon>
        <taxon>Chordata</taxon>
        <taxon>Craniata</taxon>
        <taxon>Vertebrata</taxon>
        <taxon>Euteleostomi</taxon>
        <taxon>Actinopterygii</taxon>
        <taxon>Neopterygii</taxon>
        <taxon>Teleostei</taxon>
        <taxon>Neoteleostei</taxon>
        <taxon>Acanthomorphata</taxon>
        <taxon>Ovalentaria</taxon>
        <taxon>Blenniimorphae</taxon>
        <taxon>Blenniiformes</taxon>
        <taxon>Blennioidei</taxon>
        <taxon>Blenniidae</taxon>
        <taxon>Salariinae</taxon>
        <taxon>Salarias</taxon>
    </lineage>
</organism>
<protein>
    <recommendedName>
        <fullName evidence="3">Leucine rich repeat containing 74A</fullName>
    </recommendedName>
</protein>
<dbReference type="InParanoid" id="A0A672GN43"/>
<name>A0A672GN43_SALFA</name>
<dbReference type="PANTHER" id="PTHR24114">
    <property type="entry name" value="LEUCINE RICH REPEAT FAMILY PROTEIN"/>
    <property type="match status" value="1"/>
</dbReference>
<reference evidence="1" key="1">
    <citation type="submission" date="2019-06" db="EMBL/GenBank/DDBJ databases">
        <authorList>
            <consortium name="Wellcome Sanger Institute Data Sharing"/>
        </authorList>
    </citation>
    <scope>NUCLEOTIDE SEQUENCE [LARGE SCALE GENOMIC DNA]</scope>
</reference>